<keyword evidence="3" id="KW-1185">Reference proteome</keyword>
<dbReference type="Gene3D" id="1.20.1440.50">
    <property type="entry name" value="Ta0600-like"/>
    <property type="match status" value="1"/>
</dbReference>
<keyword evidence="1" id="KW-0079">Bacteriocin immunity</keyword>
<proteinExistence type="predicted"/>
<accession>A0A3S0A677</accession>
<dbReference type="AlphaFoldDB" id="A0A3S0A677"/>
<evidence type="ECO:0000313" key="2">
    <source>
        <dbReference type="EMBL" id="RST89892.1"/>
    </source>
</evidence>
<comment type="caution">
    <text evidence="2">The sequence shown here is derived from an EMBL/GenBank/DDBJ whole genome shotgun (WGS) entry which is preliminary data.</text>
</comment>
<dbReference type="OrthoDB" id="1907362at2"/>
<gene>
    <name evidence="2" type="ORF">C7P63_02105</name>
</gene>
<dbReference type="SUPFAM" id="SSF109797">
    <property type="entry name" value="Bacteriocin immunity protein-like"/>
    <property type="match status" value="1"/>
</dbReference>
<organism evidence="2 3">
    <name type="scientific">Vagococcus humatus</name>
    <dbReference type="NCBI Taxonomy" id="1889241"/>
    <lineage>
        <taxon>Bacteria</taxon>
        <taxon>Bacillati</taxon>
        <taxon>Bacillota</taxon>
        <taxon>Bacilli</taxon>
        <taxon>Lactobacillales</taxon>
        <taxon>Enterococcaceae</taxon>
        <taxon>Vagococcus</taxon>
    </lineage>
</organism>
<dbReference type="Pfam" id="PF08951">
    <property type="entry name" value="EntA_Immun"/>
    <property type="match status" value="1"/>
</dbReference>
<evidence type="ECO:0000256" key="1">
    <source>
        <dbReference type="ARBA" id="ARBA00023025"/>
    </source>
</evidence>
<dbReference type="Proteomes" id="UP000277864">
    <property type="component" value="Unassembled WGS sequence"/>
</dbReference>
<dbReference type="InterPro" id="IPR023130">
    <property type="entry name" value="Ta0600-like_sf"/>
</dbReference>
<protein>
    <submittedName>
        <fullName evidence="2">Bacteriocin immunity protein</fullName>
    </submittedName>
</protein>
<dbReference type="InterPro" id="IPR015046">
    <property type="entry name" value="LciA_Immunity-like"/>
</dbReference>
<dbReference type="RefSeq" id="WP_125942505.1">
    <property type="nucleotide sequence ID" value="NZ_PXZH01000001.1"/>
</dbReference>
<reference evidence="2 3" key="1">
    <citation type="submission" date="2018-03" db="EMBL/GenBank/DDBJ databases">
        <authorList>
            <person name="Gulvik C.A."/>
        </authorList>
    </citation>
    <scope>NUCLEOTIDE SEQUENCE [LARGE SCALE GENOMIC DNA]</scope>
    <source>
        <strain evidence="2 3">JCM 31581</strain>
    </source>
</reference>
<evidence type="ECO:0000313" key="3">
    <source>
        <dbReference type="Proteomes" id="UP000277864"/>
    </source>
</evidence>
<sequence length="116" mass="13430">MANKEEIKATIHQLYNLMNQWPDQSAEVLDITDVLLQVYTKLDQAKQPEVLINKLVHYIRSMALKGRLHFPKKEEELMIALGLVGQKAGLNGLYRADYSDKSQFYSYAELSQMKIR</sequence>
<dbReference type="GO" id="GO:0030153">
    <property type="term" value="P:bacteriocin immunity"/>
    <property type="evidence" value="ECO:0007669"/>
    <property type="project" value="UniProtKB-KW"/>
</dbReference>
<dbReference type="EMBL" id="PXZH01000001">
    <property type="protein sequence ID" value="RST89892.1"/>
    <property type="molecule type" value="Genomic_DNA"/>
</dbReference>
<name>A0A3S0A677_9ENTE</name>